<dbReference type="InterPro" id="IPR042096">
    <property type="entry name" value="Dihydro-acid_dehy_C"/>
</dbReference>
<dbReference type="PROSITE" id="PS00886">
    <property type="entry name" value="ILVD_EDD_1"/>
    <property type="match status" value="1"/>
</dbReference>
<proteinExistence type="inferred from homology"/>
<dbReference type="SUPFAM" id="SSF52016">
    <property type="entry name" value="LeuD/IlvD-like"/>
    <property type="match status" value="1"/>
</dbReference>
<keyword evidence="2" id="KW-0001">2Fe-2S</keyword>
<evidence type="ECO:0000259" key="9">
    <source>
        <dbReference type="Pfam" id="PF24877"/>
    </source>
</evidence>
<reference evidence="11" key="1">
    <citation type="journal article" date="2019" name="Int. J. Syst. Evol. Microbiol.">
        <title>The Global Catalogue of Microorganisms (GCM) 10K type strain sequencing project: providing services to taxonomists for standard genome sequencing and annotation.</title>
        <authorList>
            <consortium name="The Broad Institute Genomics Platform"/>
            <consortium name="The Broad Institute Genome Sequencing Center for Infectious Disease"/>
            <person name="Wu L."/>
            <person name="Ma J."/>
        </authorList>
    </citation>
    <scope>NUCLEOTIDE SEQUENCE [LARGE SCALE GENOMIC DNA]</scope>
    <source>
        <strain evidence="11">CCUG 57113</strain>
    </source>
</reference>
<evidence type="ECO:0000256" key="1">
    <source>
        <dbReference type="ARBA" id="ARBA00006486"/>
    </source>
</evidence>
<protein>
    <submittedName>
        <fullName evidence="10">Dihydroxy-acid dehydratase</fullName>
    </submittedName>
</protein>
<feature type="domain" description="Dihydroxy-acid/6-phosphogluconate dehydratase C-terminal" evidence="9">
    <location>
        <begin position="357"/>
        <end position="550"/>
    </location>
</feature>
<evidence type="ECO:0000256" key="6">
    <source>
        <dbReference type="ARBA" id="ARBA00023239"/>
    </source>
</evidence>
<dbReference type="SUPFAM" id="SSF143975">
    <property type="entry name" value="IlvD/EDD N-terminal domain-like"/>
    <property type="match status" value="1"/>
</dbReference>
<comment type="caution">
    <text evidence="10">The sequence shown here is derived from an EMBL/GenBank/DDBJ whole genome shotgun (WGS) entry which is preliminary data.</text>
</comment>
<dbReference type="InterPro" id="IPR000581">
    <property type="entry name" value="ILV_EDD_N"/>
</dbReference>
<dbReference type="Pfam" id="PF00920">
    <property type="entry name" value="ILVD_EDD_N"/>
    <property type="match status" value="1"/>
</dbReference>
<evidence type="ECO:0000313" key="11">
    <source>
        <dbReference type="Proteomes" id="UP001596105"/>
    </source>
</evidence>
<evidence type="ECO:0000256" key="4">
    <source>
        <dbReference type="ARBA" id="ARBA00023004"/>
    </source>
</evidence>
<evidence type="ECO:0000256" key="3">
    <source>
        <dbReference type="ARBA" id="ARBA00022723"/>
    </source>
</evidence>
<feature type="domain" description="Dihydroxy-acid/6-phosphogluconate dehydratase N-terminal" evidence="8">
    <location>
        <begin position="36"/>
        <end position="344"/>
    </location>
</feature>
<dbReference type="PANTHER" id="PTHR43183:SF2">
    <property type="entry name" value="DIHYDROXY-ACID DEHYDRATASE"/>
    <property type="match status" value="1"/>
</dbReference>
<dbReference type="PANTHER" id="PTHR43183">
    <property type="entry name" value="HYPOTHETICAL DIHYDROXYACID DEHYDRATASE (EUROFUNG)-RELATED"/>
    <property type="match status" value="1"/>
</dbReference>
<keyword evidence="7" id="KW-0028">Amino-acid biosynthesis</keyword>
<sequence>MNLRSDQWFRAAPDISFQHRAAMRAIGHLPDSYIGKPIVGIFNSWNDLNSCNYPHKELVEYVKRGVLLAGGYPVELHTITTAADFMKSSDLPYRNLMSMDIEELIRSLPLDGVVLLCECDKTTPAQLMAAASCDIPALQLAAGHRTSGTYRGKTLNYGTDLWKVLDERRAGQLDASEWMEIEKCMNCSLGGCPVMGTASTMKSISEVLGMMLPGTSSIPANHAQRKEAAELTGRRIVEMVKEGLTPSKLMTPDAFDNAIKLLAAIGGSTNAVLHLTAIAGRLGIDIELEQYAKASNGVPLLVNLQPSGAYNMDDFYESGGLSAVIQQLLPYLNRDCLAATGESIEIVYRESEIFRPEVIATIDHPFKFISGIAVVKGNLAPQGAILKRSAASDGLFIHKGQAVVFDGYQDMMNRIDSDELDVDKDSVLVLKNCGPVAEGMPEWGSIPIPKKLLQQGVTDMVRISDARMSGTSYGTIILHVSPEAFVGGALAVVRNGDVIDLDVQAGRLDLLIEDTELNQRMEDLVPRQHKHQRGYLSLFAHQVQQAHEGCDLKFLRPRNEDQQKFIEPTVGKG</sequence>
<dbReference type="NCBIfam" id="NF004784">
    <property type="entry name" value="PRK06131.1"/>
    <property type="match status" value="1"/>
</dbReference>
<dbReference type="InterPro" id="IPR056740">
    <property type="entry name" value="ILV_EDD_C"/>
</dbReference>
<dbReference type="InterPro" id="IPR052352">
    <property type="entry name" value="Sugar_Degrad_Dehydratases"/>
</dbReference>
<dbReference type="EMBL" id="JBHSMH010000101">
    <property type="protein sequence ID" value="MFC5471510.1"/>
    <property type="molecule type" value="Genomic_DNA"/>
</dbReference>
<keyword evidence="6" id="KW-0456">Lyase</keyword>
<evidence type="ECO:0000259" key="8">
    <source>
        <dbReference type="Pfam" id="PF00920"/>
    </source>
</evidence>
<keyword evidence="7" id="KW-0100">Branched-chain amino acid biosynthesis</keyword>
<dbReference type="Pfam" id="PF24877">
    <property type="entry name" value="ILV_EDD_C"/>
    <property type="match status" value="1"/>
</dbReference>
<dbReference type="Gene3D" id="3.50.30.80">
    <property type="entry name" value="IlvD/EDD C-terminal domain-like"/>
    <property type="match status" value="1"/>
</dbReference>
<evidence type="ECO:0000256" key="7">
    <source>
        <dbReference type="ARBA" id="ARBA00023304"/>
    </source>
</evidence>
<evidence type="ECO:0000256" key="5">
    <source>
        <dbReference type="ARBA" id="ARBA00023014"/>
    </source>
</evidence>
<evidence type="ECO:0000313" key="10">
    <source>
        <dbReference type="EMBL" id="MFC5471510.1"/>
    </source>
</evidence>
<organism evidence="10 11">
    <name type="scientific">Cohnella suwonensis</name>
    <dbReference type="NCBI Taxonomy" id="696072"/>
    <lineage>
        <taxon>Bacteria</taxon>
        <taxon>Bacillati</taxon>
        <taxon>Bacillota</taxon>
        <taxon>Bacilli</taxon>
        <taxon>Bacillales</taxon>
        <taxon>Paenibacillaceae</taxon>
        <taxon>Cohnella</taxon>
    </lineage>
</organism>
<dbReference type="Proteomes" id="UP001596105">
    <property type="component" value="Unassembled WGS sequence"/>
</dbReference>
<gene>
    <name evidence="10" type="ORF">ACFPPD_22810</name>
</gene>
<comment type="similarity">
    <text evidence="1">Belongs to the IlvD/Edd family.</text>
</comment>
<evidence type="ECO:0000256" key="2">
    <source>
        <dbReference type="ARBA" id="ARBA00022714"/>
    </source>
</evidence>
<accession>A0ABW0M094</accession>
<keyword evidence="3" id="KW-0479">Metal-binding</keyword>
<dbReference type="InterPro" id="IPR037237">
    <property type="entry name" value="IlvD/EDD_N"/>
</dbReference>
<dbReference type="InterPro" id="IPR020558">
    <property type="entry name" value="DiOHA_6PGluconate_deHydtase_CS"/>
</dbReference>
<dbReference type="RefSeq" id="WP_209745790.1">
    <property type="nucleotide sequence ID" value="NZ_JBHSMH010000101.1"/>
</dbReference>
<keyword evidence="5" id="KW-0411">Iron-sulfur</keyword>
<keyword evidence="4" id="KW-0408">Iron</keyword>
<keyword evidence="11" id="KW-1185">Reference proteome</keyword>
<name>A0ABW0M094_9BACL</name>